<sequence length="60" mass="6941">MVAWTGLEHFRVGRFNPPPPAIEPDDYVVASWRGVRTGEKRSSFFENRTRSSLSYFNHPS</sequence>
<protein>
    <submittedName>
        <fullName evidence="1">Uncharacterized protein</fullName>
    </submittedName>
</protein>
<dbReference type="Proteomes" id="UP000032141">
    <property type="component" value="Unassembled WGS sequence"/>
</dbReference>
<dbReference type="Gramene" id="Bo01730s020.1">
    <property type="protein sequence ID" value="Bo01730s020.1"/>
    <property type="gene ID" value="Bo01730s020"/>
</dbReference>
<dbReference type="eggNOG" id="KOG2707">
    <property type="taxonomic scope" value="Eukaryota"/>
</dbReference>
<name>A0A0D2ZVI2_BRAOL</name>
<dbReference type="STRING" id="109376.A0A0D2ZVI2"/>
<keyword evidence="2" id="KW-1185">Reference proteome</keyword>
<evidence type="ECO:0000313" key="1">
    <source>
        <dbReference type="EnsemblPlants" id="Bo01730s020.1"/>
    </source>
</evidence>
<accession>A0A0D2ZVI2</accession>
<organism evidence="1 2">
    <name type="scientific">Brassica oleracea var. oleracea</name>
    <dbReference type="NCBI Taxonomy" id="109376"/>
    <lineage>
        <taxon>Eukaryota</taxon>
        <taxon>Viridiplantae</taxon>
        <taxon>Streptophyta</taxon>
        <taxon>Embryophyta</taxon>
        <taxon>Tracheophyta</taxon>
        <taxon>Spermatophyta</taxon>
        <taxon>Magnoliopsida</taxon>
        <taxon>eudicotyledons</taxon>
        <taxon>Gunneridae</taxon>
        <taxon>Pentapetalae</taxon>
        <taxon>rosids</taxon>
        <taxon>malvids</taxon>
        <taxon>Brassicales</taxon>
        <taxon>Brassicaceae</taxon>
        <taxon>Brassiceae</taxon>
        <taxon>Brassica</taxon>
    </lineage>
</organism>
<evidence type="ECO:0000313" key="2">
    <source>
        <dbReference type="Proteomes" id="UP000032141"/>
    </source>
</evidence>
<reference evidence="1" key="1">
    <citation type="journal article" date="2014" name="Genome Biol.">
        <title>Transcriptome and methylome profiling reveals relics of genome dominance in the mesopolyploid Brassica oleracea.</title>
        <authorList>
            <person name="Parkin I.A."/>
            <person name="Koh C."/>
            <person name="Tang H."/>
            <person name="Robinson S.J."/>
            <person name="Kagale S."/>
            <person name="Clarke W.E."/>
            <person name="Town C.D."/>
            <person name="Nixon J."/>
            <person name="Krishnakumar V."/>
            <person name="Bidwell S.L."/>
            <person name="Denoeud F."/>
            <person name="Belcram H."/>
            <person name="Links M.G."/>
            <person name="Just J."/>
            <person name="Clarke C."/>
            <person name="Bender T."/>
            <person name="Huebert T."/>
            <person name="Mason A.S."/>
            <person name="Pires J.C."/>
            <person name="Barker G."/>
            <person name="Moore J."/>
            <person name="Walley P.G."/>
            <person name="Manoli S."/>
            <person name="Batley J."/>
            <person name="Edwards D."/>
            <person name="Nelson M.N."/>
            <person name="Wang X."/>
            <person name="Paterson A.H."/>
            <person name="King G."/>
            <person name="Bancroft I."/>
            <person name="Chalhoub B."/>
            <person name="Sharpe A.G."/>
        </authorList>
    </citation>
    <scope>NUCLEOTIDE SEQUENCE [LARGE SCALE GENOMIC DNA]</scope>
    <source>
        <strain evidence="1">cv. TO1000</strain>
    </source>
</reference>
<proteinExistence type="predicted"/>
<dbReference type="EnsemblPlants" id="Bo01730s020.1">
    <property type="protein sequence ID" value="Bo01730s020.1"/>
    <property type="gene ID" value="Bo01730s020"/>
</dbReference>
<dbReference type="HOGENOM" id="CLU_2944926_0_0_1"/>
<reference evidence="1" key="2">
    <citation type="submission" date="2015-06" db="UniProtKB">
        <authorList>
            <consortium name="EnsemblPlants"/>
        </authorList>
    </citation>
    <scope>IDENTIFICATION</scope>
</reference>
<dbReference type="AlphaFoldDB" id="A0A0D2ZVI2"/>